<dbReference type="RefSeq" id="WP_388312006.1">
    <property type="nucleotide sequence ID" value="NZ_JBIBDZ010000019.1"/>
</dbReference>
<proteinExistence type="predicted"/>
<organism evidence="3 4">
    <name type="scientific">Streptomyces flavochromogenes</name>
    <dbReference type="NCBI Taxonomy" id="68199"/>
    <lineage>
        <taxon>Bacteria</taxon>
        <taxon>Bacillati</taxon>
        <taxon>Actinomycetota</taxon>
        <taxon>Actinomycetes</taxon>
        <taxon>Kitasatosporales</taxon>
        <taxon>Streptomycetaceae</taxon>
        <taxon>Streptomyces</taxon>
    </lineage>
</organism>
<sequence length="201" mass="21738">MKRHHALAPALLLVAGLVLTGCGDNPDDAKQDDPAAAALTVARDYQRATNELNWRRACELSTSQLRDGTVDECVAFHAEPTPAATATASASPTETFEPPRYADGSTVQPRPRPTRSGPERAMLGPVTVEGEPIEISAYGDHPAGYGVMLAYTVTWPSETTTSRKTLRVVQEAGSWRVDQRKDVQDSDMAHGDPIRDTLNWG</sequence>
<reference evidence="3 4" key="1">
    <citation type="submission" date="2024-10" db="EMBL/GenBank/DDBJ databases">
        <title>The Natural Products Discovery Center: Release of the First 8490 Sequenced Strains for Exploring Actinobacteria Biosynthetic Diversity.</title>
        <authorList>
            <person name="Kalkreuter E."/>
            <person name="Kautsar S.A."/>
            <person name="Yang D."/>
            <person name="Bader C.D."/>
            <person name="Teijaro C.N."/>
            <person name="Fluegel L."/>
            <person name="Davis C.M."/>
            <person name="Simpson J.R."/>
            <person name="Lauterbach L."/>
            <person name="Steele A.D."/>
            <person name="Gui C."/>
            <person name="Meng S."/>
            <person name="Li G."/>
            <person name="Viehrig K."/>
            <person name="Ye F."/>
            <person name="Su P."/>
            <person name="Kiefer A.F."/>
            <person name="Nichols A."/>
            <person name="Cepeda A.J."/>
            <person name="Yan W."/>
            <person name="Fan B."/>
            <person name="Jiang Y."/>
            <person name="Adhikari A."/>
            <person name="Zheng C.-J."/>
            <person name="Schuster L."/>
            <person name="Cowan T.M."/>
            <person name="Smanski M.J."/>
            <person name="Chevrette M.G."/>
            <person name="De Carvalho L.P.S."/>
            <person name="Shen B."/>
        </authorList>
    </citation>
    <scope>NUCLEOTIDE SEQUENCE [LARGE SCALE GENOMIC DNA]</scope>
    <source>
        <strain evidence="3 4">NPDC012605</strain>
    </source>
</reference>
<evidence type="ECO:0000256" key="1">
    <source>
        <dbReference type="SAM" id="MobiDB-lite"/>
    </source>
</evidence>
<evidence type="ECO:0000313" key="3">
    <source>
        <dbReference type="EMBL" id="MFF5924172.1"/>
    </source>
</evidence>
<evidence type="ECO:0000313" key="4">
    <source>
        <dbReference type="Proteomes" id="UP001602370"/>
    </source>
</evidence>
<feature type="region of interest" description="Disordered" evidence="1">
    <location>
        <begin position="82"/>
        <end position="122"/>
    </location>
</feature>
<protein>
    <recommendedName>
        <fullName evidence="5">Lipoprotein</fullName>
    </recommendedName>
</protein>
<evidence type="ECO:0008006" key="5">
    <source>
        <dbReference type="Google" id="ProtNLM"/>
    </source>
</evidence>
<dbReference type="PROSITE" id="PS51257">
    <property type="entry name" value="PROKAR_LIPOPROTEIN"/>
    <property type="match status" value="1"/>
</dbReference>
<evidence type="ECO:0000256" key="2">
    <source>
        <dbReference type="SAM" id="SignalP"/>
    </source>
</evidence>
<feature type="compositionally biased region" description="Basic and acidic residues" evidence="1">
    <location>
        <begin position="180"/>
        <end position="195"/>
    </location>
</feature>
<dbReference type="EMBL" id="JBIBDZ010000019">
    <property type="protein sequence ID" value="MFF5924172.1"/>
    <property type="molecule type" value="Genomic_DNA"/>
</dbReference>
<dbReference type="Proteomes" id="UP001602370">
    <property type="component" value="Unassembled WGS sequence"/>
</dbReference>
<feature type="chain" id="PRO_5046127093" description="Lipoprotein" evidence="2">
    <location>
        <begin position="21"/>
        <end position="201"/>
    </location>
</feature>
<feature type="compositionally biased region" description="Low complexity" evidence="1">
    <location>
        <begin position="82"/>
        <end position="95"/>
    </location>
</feature>
<name>A0ABW6Y331_9ACTN</name>
<feature type="signal peptide" evidence="2">
    <location>
        <begin position="1"/>
        <end position="20"/>
    </location>
</feature>
<feature type="region of interest" description="Disordered" evidence="1">
    <location>
        <begin position="180"/>
        <end position="201"/>
    </location>
</feature>
<gene>
    <name evidence="3" type="ORF">ACFY8C_38480</name>
</gene>
<keyword evidence="4" id="KW-1185">Reference proteome</keyword>
<keyword evidence="2" id="KW-0732">Signal</keyword>
<accession>A0ABW6Y331</accession>
<comment type="caution">
    <text evidence="3">The sequence shown here is derived from an EMBL/GenBank/DDBJ whole genome shotgun (WGS) entry which is preliminary data.</text>
</comment>